<dbReference type="PROSITE" id="PS51257">
    <property type="entry name" value="PROKAR_LIPOPROTEIN"/>
    <property type="match status" value="1"/>
</dbReference>
<evidence type="ECO:0000256" key="6">
    <source>
        <dbReference type="SAM" id="Phobius"/>
    </source>
</evidence>
<feature type="transmembrane region" description="Helical" evidence="6">
    <location>
        <begin position="65"/>
        <end position="85"/>
    </location>
</feature>
<dbReference type="NCBIfam" id="TIGR02872">
    <property type="entry name" value="spore_ytvI"/>
    <property type="match status" value="1"/>
</dbReference>
<keyword evidence="3 6" id="KW-0812">Transmembrane</keyword>
<evidence type="ECO:0008006" key="9">
    <source>
        <dbReference type="Google" id="ProtNLM"/>
    </source>
</evidence>
<dbReference type="EMBL" id="LILC01000011">
    <property type="protein sequence ID" value="KOO46848.1"/>
    <property type="molecule type" value="Genomic_DNA"/>
</dbReference>
<keyword evidence="8" id="KW-1185">Reference proteome</keyword>
<feature type="transmembrane region" description="Helical" evidence="6">
    <location>
        <begin position="229"/>
        <end position="248"/>
    </location>
</feature>
<dbReference type="Pfam" id="PF01594">
    <property type="entry name" value="AI-2E_transport"/>
    <property type="match status" value="1"/>
</dbReference>
<feature type="transmembrane region" description="Helical" evidence="6">
    <location>
        <begin position="290"/>
        <end position="308"/>
    </location>
</feature>
<sequence>MYKQYADRVLRSLLVLAIIIFGFFACYYVSTLAYPFIIALIIALLINPLVNILQHKLHLPRSFAVIGALLLIFGTFIGLITLLVAEILSGTEYLAIALPPTIDKLITFVENFLTSQIIPLYNHLNSLFNNLNSGQQETIIINIKNIGSQIGSTLVGFITSFLQSIPNLIAWLPNAATVIIFSLLATFFISNDWNRLRYLSGKLIPTKAQASGRTVFYDLRRALFGFLKAQLTLISITTIIVLIGLLILKVEYAITISLIIGLVDLLPYLGTGFVFVPWIIYMFATHQTSFGIGLLVLYAVVIVQRQLMEPKILSSSIGLDPLATLVSLFVGFKLFGFLGLIIGPVILVVIKTLYTANVFHDIWSFIKGKPKSIQ</sequence>
<evidence type="ECO:0000313" key="7">
    <source>
        <dbReference type="EMBL" id="KOO46848.1"/>
    </source>
</evidence>
<dbReference type="GO" id="GO:0016020">
    <property type="term" value="C:membrane"/>
    <property type="evidence" value="ECO:0007669"/>
    <property type="project" value="UniProtKB-SubCell"/>
</dbReference>
<keyword evidence="5 6" id="KW-0472">Membrane</keyword>
<protein>
    <recommendedName>
        <fullName evidence="9">Sporulation integral membrane protein YtvI</fullName>
    </recommendedName>
</protein>
<feature type="transmembrane region" description="Helical" evidence="6">
    <location>
        <begin position="36"/>
        <end position="53"/>
    </location>
</feature>
<dbReference type="PATRIC" id="fig|284581.3.peg.3650"/>
<comment type="similarity">
    <text evidence="2">Belongs to the autoinducer-2 exporter (AI-2E) (TC 2.A.86) family.</text>
</comment>
<comment type="caution">
    <text evidence="7">The sequence shown here is derived from an EMBL/GenBank/DDBJ whole genome shotgun (WGS) entry which is preliminary data.</text>
</comment>
<feature type="transmembrane region" description="Helical" evidence="6">
    <location>
        <begin position="328"/>
        <end position="350"/>
    </location>
</feature>
<evidence type="ECO:0000256" key="1">
    <source>
        <dbReference type="ARBA" id="ARBA00004141"/>
    </source>
</evidence>
<dbReference type="OrthoDB" id="9774361at2"/>
<gene>
    <name evidence="7" type="ORF">AMD01_07990</name>
</gene>
<evidence type="ECO:0000256" key="3">
    <source>
        <dbReference type="ARBA" id="ARBA00022692"/>
    </source>
</evidence>
<dbReference type="Proteomes" id="UP000037558">
    <property type="component" value="Unassembled WGS sequence"/>
</dbReference>
<dbReference type="GO" id="GO:0055085">
    <property type="term" value="P:transmembrane transport"/>
    <property type="evidence" value="ECO:0007669"/>
    <property type="project" value="TreeGrafter"/>
</dbReference>
<accession>A0A0M0L858</accession>
<dbReference type="RefSeq" id="WP_053400856.1">
    <property type="nucleotide sequence ID" value="NZ_JAUKEN010000001.1"/>
</dbReference>
<dbReference type="PANTHER" id="PTHR21716:SF68">
    <property type="entry name" value="TRANSPORT PROTEIN YTVI-RELATED"/>
    <property type="match status" value="1"/>
</dbReference>
<keyword evidence="4 6" id="KW-1133">Transmembrane helix</keyword>
<comment type="subcellular location">
    <subcellularLocation>
        <location evidence="1">Membrane</location>
        <topology evidence="1">Multi-pass membrane protein</topology>
    </subcellularLocation>
</comment>
<dbReference type="InterPro" id="IPR002549">
    <property type="entry name" value="AI-2E-like"/>
</dbReference>
<feature type="transmembrane region" description="Helical" evidence="6">
    <location>
        <begin position="254"/>
        <end position="283"/>
    </location>
</feature>
<name>A0A0M0L858_9BACI</name>
<dbReference type="PANTHER" id="PTHR21716">
    <property type="entry name" value="TRANSMEMBRANE PROTEIN"/>
    <property type="match status" value="1"/>
</dbReference>
<dbReference type="AlphaFoldDB" id="A0A0M0L858"/>
<evidence type="ECO:0000313" key="8">
    <source>
        <dbReference type="Proteomes" id="UP000037558"/>
    </source>
</evidence>
<organism evidence="7 8">
    <name type="scientific">Priestia koreensis</name>
    <dbReference type="NCBI Taxonomy" id="284581"/>
    <lineage>
        <taxon>Bacteria</taxon>
        <taxon>Bacillati</taxon>
        <taxon>Bacillota</taxon>
        <taxon>Bacilli</taxon>
        <taxon>Bacillales</taxon>
        <taxon>Bacillaceae</taxon>
        <taxon>Priestia</taxon>
    </lineage>
</organism>
<feature type="transmembrane region" description="Helical" evidence="6">
    <location>
        <begin position="168"/>
        <end position="189"/>
    </location>
</feature>
<dbReference type="InterPro" id="IPR014227">
    <property type="entry name" value="YtvI-like"/>
</dbReference>
<evidence type="ECO:0000256" key="5">
    <source>
        <dbReference type="ARBA" id="ARBA00023136"/>
    </source>
</evidence>
<reference evidence="8" key="1">
    <citation type="submission" date="2015-08" db="EMBL/GenBank/DDBJ databases">
        <title>Fjat-14210 dsm16467.</title>
        <authorList>
            <person name="Liu B."/>
            <person name="Wang J."/>
            <person name="Zhu Y."/>
            <person name="Liu G."/>
            <person name="Chen Q."/>
            <person name="Chen Z."/>
            <person name="Lan J."/>
            <person name="Che J."/>
            <person name="Ge C."/>
            <person name="Shi H."/>
            <person name="Pan Z."/>
            <person name="Liu X."/>
        </authorList>
    </citation>
    <scope>NUCLEOTIDE SEQUENCE [LARGE SCALE GENOMIC DNA]</scope>
    <source>
        <strain evidence="8">DSM 16467</strain>
    </source>
</reference>
<evidence type="ECO:0000256" key="4">
    <source>
        <dbReference type="ARBA" id="ARBA00022989"/>
    </source>
</evidence>
<proteinExistence type="inferred from homology"/>
<evidence type="ECO:0000256" key="2">
    <source>
        <dbReference type="ARBA" id="ARBA00009773"/>
    </source>
</evidence>
<feature type="transmembrane region" description="Helical" evidence="6">
    <location>
        <begin position="12"/>
        <end position="30"/>
    </location>
</feature>